<dbReference type="Pfam" id="PF08450">
    <property type="entry name" value="SGL"/>
    <property type="match status" value="1"/>
</dbReference>
<feature type="binding site" evidence="3">
    <location>
        <position position="194"/>
    </location>
    <ligand>
        <name>a divalent metal cation</name>
        <dbReference type="ChEBI" id="CHEBI:60240"/>
    </ligand>
</feature>
<feature type="binding site" evidence="3">
    <location>
        <position position="104"/>
    </location>
    <ligand>
        <name>substrate</name>
    </ligand>
</feature>
<dbReference type="PANTHER" id="PTHR10907">
    <property type="entry name" value="REGUCALCIN"/>
    <property type="match status" value="1"/>
</dbReference>
<evidence type="ECO:0000313" key="6">
    <source>
        <dbReference type="Proteomes" id="UP000326838"/>
    </source>
</evidence>
<dbReference type="AlphaFoldDB" id="A0A5N0TJ22"/>
<organism evidence="5 6">
    <name type="scientific">Microbacterium caowuchunii</name>
    <dbReference type="NCBI Taxonomy" id="2614638"/>
    <lineage>
        <taxon>Bacteria</taxon>
        <taxon>Bacillati</taxon>
        <taxon>Actinomycetota</taxon>
        <taxon>Actinomycetes</taxon>
        <taxon>Micrococcales</taxon>
        <taxon>Microbacteriaceae</taxon>
        <taxon>Microbacterium</taxon>
    </lineage>
</organism>
<keyword evidence="3" id="KW-0862">Zinc</keyword>
<evidence type="ECO:0000313" key="5">
    <source>
        <dbReference type="EMBL" id="KAA9135133.1"/>
    </source>
</evidence>
<dbReference type="InterPro" id="IPR005511">
    <property type="entry name" value="SMP-30"/>
</dbReference>
<proteinExistence type="inferred from homology"/>
<reference evidence="6" key="1">
    <citation type="submission" date="2019-09" db="EMBL/GenBank/DDBJ databases">
        <title>Mumia zhuanghuii sp. nov. isolated from the intestinal contents of plateau pika (Ochotona curzoniae) in the Qinghai-Tibet plateau of China.</title>
        <authorList>
            <person name="Tian Z."/>
        </authorList>
    </citation>
    <scope>NUCLEOTIDE SEQUENCE [LARGE SCALE GENOMIC DNA]</scope>
    <source>
        <strain evidence="6">L-033</strain>
    </source>
</reference>
<dbReference type="RefSeq" id="WP_150892488.1">
    <property type="nucleotide sequence ID" value="NZ_VYUY01000006.1"/>
</dbReference>
<dbReference type="EMBL" id="VYUY01000006">
    <property type="protein sequence ID" value="KAA9135133.1"/>
    <property type="molecule type" value="Genomic_DNA"/>
</dbReference>
<dbReference type="Proteomes" id="UP000326838">
    <property type="component" value="Unassembled WGS sequence"/>
</dbReference>
<dbReference type="GO" id="GO:0004341">
    <property type="term" value="F:gluconolactonase activity"/>
    <property type="evidence" value="ECO:0007669"/>
    <property type="project" value="TreeGrafter"/>
</dbReference>
<dbReference type="PANTHER" id="PTHR10907:SF47">
    <property type="entry name" value="REGUCALCIN"/>
    <property type="match status" value="1"/>
</dbReference>
<gene>
    <name evidence="5" type="ORF">F6B40_05525</name>
</gene>
<accession>A0A5N0TJ22</accession>
<comment type="similarity">
    <text evidence="1">Belongs to the SMP-30/CGR1 family.</text>
</comment>
<evidence type="ECO:0000256" key="3">
    <source>
        <dbReference type="PIRSR" id="PIRSR605511-2"/>
    </source>
</evidence>
<feature type="domain" description="SMP-30/Gluconolactonase/LRE-like region" evidence="4">
    <location>
        <begin position="15"/>
        <end position="252"/>
    </location>
</feature>
<keyword evidence="6" id="KW-1185">Reference proteome</keyword>
<name>A0A5N0TJ22_9MICO</name>
<dbReference type="GO" id="GO:0005509">
    <property type="term" value="F:calcium ion binding"/>
    <property type="evidence" value="ECO:0007669"/>
    <property type="project" value="TreeGrafter"/>
</dbReference>
<sequence>MTVEVFRDAGATLVESIWWDPRTDEVVWVDILAGTVHRGPWDGATDGSDDRMVTLEAPVSAVQPGPDGGYVATSRDRILSLDASGRPREVLAEVRHPRAGIRFNEGKVDPFGAFVVGTMDADGHPPAGAVYRLSGDGLSLLRGGLGIANGMEWVQDGRTFLLTDTTAGIVYRASYDGSGTLGELTPLLEGHSFDGLTRAEDGTLWNAVHGDGVVLQWSGAGELLSSIRLPAPQVTSVAFAGPGLEHLLVGSSRENMSDADVERRPMSGAIFRIAGVGRGFAPYTFSSPDPSELVHIRPDTPKGRLP</sequence>
<evidence type="ECO:0000256" key="1">
    <source>
        <dbReference type="ARBA" id="ARBA00008853"/>
    </source>
</evidence>
<evidence type="ECO:0000259" key="4">
    <source>
        <dbReference type="Pfam" id="PF08450"/>
    </source>
</evidence>
<dbReference type="GO" id="GO:0019853">
    <property type="term" value="P:L-ascorbic acid biosynthetic process"/>
    <property type="evidence" value="ECO:0007669"/>
    <property type="project" value="TreeGrafter"/>
</dbReference>
<feature type="binding site" evidence="3">
    <location>
        <position position="15"/>
    </location>
    <ligand>
        <name>a divalent metal cation</name>
        <dbReference type="ChEBI" id="CHEBI:60240"/>
    </ligand>
</feature>
<feature type="binding site" evidence="3">
    <location>
        <position position="122"/>
    </location>
    <ligand>
        <name>substrate</name>
    </ligand>
</feature>
<dbReference type="PRINTS" id="PR01790">
    <property type="entry name" value="SMP30FAMILY"/>
</dbReference>
<protein>
    <submittedName>
        <fullName evidence="5">SMP-30/gluconolactonase/LRE family protein</fullName>
    </submittedName>
</protein>
<feature type="active site" description="Proton donor/acceptor" evidence="2">
    <location>
        <position position="194"/>
    </location>
</feature>
<evidence type="ECO:0000256" key="2">
    <source>
        <dbReference type="PIRSR" id="PIRSR605511-1"/>
    </source>
</evidence>
<dbReference type="InterPro" id="IPR011042">
    <property type="entry name" value="6-blade_b-propeller_TolB-like"/>
</dbReference>
<keyword evidence="3" id="KW-0479">Metal-binding</keyword>
<feature type="binding site" evidence="3">
    <location>
        <position position="149"/>
    </location>
    <ligand>
        <name>a divalent metal cation</name>
        <dbReference type="ChEBI" id="CHEBI:60240"/>
    </ligand>
</feature>
<feature type="binding site" evidence="3">
    <location>
        <position position="102"/>
    </location>
    <ligand>
        <name>substrate</name>
    </ligand>
</feature>
<dbReference type="SUPFAM" id="SSF63829">
    <property type="entry name" value="Calcium-dependent phosphotriesterase"/>
    <property type="match status" value="1"/>
</dbReference>
<dbReference type="InterPro" id="IPR013658">
    <property type="entry name" value="SGL"/>
</dbReference>
<dbReference type="Gene3D" id="2.120.10.30">
    <property type="entry name" value="TolB, C-terminal domain"/>
    <property type="match status" value="1"/>
</dbReference>
<comment type="caution">
    <text evidence="5">The sequence shown here is derived from an EMBL/GenBank/DDBJ whole genome shotgun (WGS) entry which is preliminary data.</text>
</comment>
<comment type="cofactor">
    <cofactor evidence="3">
        <name>Zn(2+)</name>
        <dbReference type="ChEBI" id="CHEBI:29105"/>
    </cofactor>
    <text evidence="3">Binds 1 divalent metal cation per subunit.</text>
</comment>